<keyword evidence="1" id="KW-1133">Transmembrane helix</keyword>
<evidence type="ECO:0000313" key="2">
    <source>
        <dbReference type="EMBL" id="CAL6036642.1"/>
    </source>
</evidence>
<sequence>MDDHVLLQLQKIAMNYMNKDISYTNLIPTSQNINGDLHIYCIKPVFQDNIYKGMLAISIRHVTMIDYTASLYEEFANQNAIYFVNNTQLYDYQQTVYLYKHSFSNQQGERPLASQMEQQQCKLQYGSTLGYQLIYYSFSMPSLNNFQIMINNKDMNNLIKNDNNIISTKIIEQLDIKSWKQYKQNKYIKLQYLTDKFQKLYQSTNQYQNSRITTIQSSEFFADKQMQKVLFGVDPQTSDIMQFDDCTYFKAKFGTTECMNVYDNEIRLIIPWRSTNFYKMVNGEKINVPVRNFMKDPTVIKSIQQLSIQQLTTVGEIEIALHLVMVIDAKLVWYLKLLRLLYFQQRQQSIQPFCVTTRLTLMHLCTKINGEYSLLSLYSFRTQNQRTFFQNQVSLISGARQAFSNCAGCYQFDDQTQIVYSPIYTESIISYSETIRNNFYWLQTRIRDQVTETAYFDILSAKSQYDLFPEFQTVQNKVILNQFSMFIAKPEQYSKKKPKFQMNYYNLLESTICQPQQFNQELTTLLFQCGFTMMYYQIDGGKYCVMNKMLNFTEPQTCTVGDNQIQLDQIPGSGVYTVTFLSNDYQKFLNQEQYSNCFLFMQDLNDYLTKLKTELDIKTEYYNDDIYFDKLINTTQQINETYPVKKIYELNNQGIIINFLVIISIIGIVITLAFQQ</sequence>
<keyword evidence="1" id="KW-0812">Transmembrane</keyword>
<dbReference type="Proteomes" id="UP001642409">
    <property type="component" value="Unassembled WGS sequence"/>
</dbReference>
<evidence type="ECO:0000313" key="3">
    <source>
        <dbReference type="Proteomes" id="UP001642409"/>
    </source>
</evidence>
<reference evidence="2 3" key="1">
    <citation type="submission" date="2024-07" db="EMBL/GenBank/DDBJ databases">
        <authorList>
            <person name="Akdeniz Z."/>
        </authorList>
    </citation>
    <scope>NUCLEOTIDE SEQUENCE [LARGE SCALE GENOMIC DNA]</scope>
</reference>
<name>A0ABP1JED1_9EUKA</name>
<keyword evidence="1" id="KW-0472">Membrane</keyword>
<comment type="caution">
    <text evidence="2">The sequence shown here is derived from an EMBL/GenBank/DDBJ whole genome shotgun (WGS) entry which is preliminary data.</text>
</comment>
<accession>A0ABP1JED1</accession>
<evidence type="ECO:0008006" key="4">
    <source>
        <dbReference type="Google" id="ProtNLM"/>
    </source>
</evidence>
<protein>
    <recommendedName>
        <fullName evidence="4">Transmembrane protein</fullName>
    </recommendedName>
</protein>
<gene>
    <name evidence="2" type="ORF">HINF_LOCUS36509</name>
</gene>
<feature type="transmembrane region" description="Helical" evidence="1">
    <location>
        <begin position="655"/>
        <end position="674"/>
    </location>
</feature>
<proteinExistence type="predicted"/>
<dbReference type="EMBL" id="CAXDID020000134">
    <property type="protein sequence ID" value="CAL6036642.1"/>
    <property type="molecule type" value="Genomic_DNA"/>
</dbReference>
<keyword evidence="3" id="KW-1185">Reference proteome</keyword>
<organism evidence="2 3">
    <name type="scientific">Hexamita inflata</name>
    <dbReference type="NCBI Taxonomy" id="28002"/>
    <lineage>
        <taxon>Eukaryota</taxon>
        <taxon>Metamonada</taxon>
        <taxon>Diplomonadida</taxon>
        <taxon>Hexamitidae</taxon>
        <taxon>Hexamitinae</taxon>
        <taxon>Hexamita</taxon>
    </lineage>
</organism>
<evidence type="ECO:0000256" key="1">
    <source>
        <dbReference type="SAM" id="Phobius"/>
    </source>
</evidence>